<name>A0AAV7HXL6_COTGL</name>
<evidence type="ECO:0000313" key="2">
    <source>
        <dbReference type="Proteomes" id="UP000826195"/>
    </source>
</evidence>
<dbReference type="AlphaFoldDB" id="A0AAV7HXL6"/>
<keyword evidence="2" id="KW-1185">Reference proteome</keyword>
<dbReference type="EMBL" id="JAHXZJ010001864">
    <property type="protein sequence ID" value="KAH0549964.1"/>
    <property type="molecule type" value="Genomic_DNA"/>
</dbReference>
<protein>
    <submittedName>
        <fullName evidence="1">Uncharacterized protein</fullName>
    </submittedName>
</protein>
<dbReference type="Proteomes" id="UP000826195">
    <property type="component" value="Unassembled WGS sequence"/>
</dbReference>
<reference evidence="1 2" key="1">
    <citation type="journal article" date="2021" name="J. Hered.">
        <title>A chromosome-level genome assembly of the parasitoid wasp, Cotesia glomerata (Hymenoptera: Braconidae).</title>
        <authorList>
            <person name="Pinto B.J."/>
            <person name="Weis J.J."/>
            <person name="Gamble T."/>
            <person name="Ode P.J."/>
            <person name="Paul R."/>
            <person name="Zaspel J.M."/>
        </authorList>
    </citation>
    <scope>NUCLEOTIDE SEQUENCE [LARGE SCALE GENOMIC DNA]</scope>
    <source>
        <strain evidence="1">CgM1</strain>
    </source>
</reference>
<sequence length="181" mass="20872">MNSNDSEQSDCSIFDINQIEIVLPNPDVSNITVPLTQRSTSTSGKEIPRSQLIKNFTHKISRHTSFCEEQQCHEYLGTDNNILARCRYCHSKIDRKSNNGSFLYLSLTDQLREVFEMTDAHHLYSKSRQKRSPYAVEDLFDGKAYKKVMVSDDLISINFNVDGAPIFEKLQYFRIPCVVHD</sequence>
<comment type="caution">
    <text evidence="1">The sequence shown here is derived from an EMBL/GenBank/DDBJ whole genome shotgun (WGS) entry which is preliminary data.</text>
</comment>
<evidence type="ECO:0000313" key="1">
    <source>
        <dbReference type="EMBL" id="KAH0549964.1"/>
    </source>
</evidence>
<proteinExistence type="predicted"/>
<accession>A0AAV7HXL6</accession>
<organism evidence="1 2">
    <name type="scientific">Cotesia glomerata</name>
    <name type="common">Lepidopteran parasitic wasp</name>
    <name type="synonym">Apanteles glomeratus</name>
    <dbReference type="NCBI Taxonomy" id="32391"/>
    <lineage>
        <taxon>Eukaryota</taxon>
        <taxon>Metazoa</taxon>
        <taxon>Ecdysozoa</taxon>
        <taxon>Arthropoda</taxon>
        <taxon>Hexapoda</taxon>
        <taxon>Insecta</taxon>
        <taxon>Pterygota</taxon>
        <taxon>Neoptera</taxon>
        <taxon>Endopterygota</taxon>
        <taxon>Hymenoptera</taxon>
        <taxon>Apocrita</taxon>
        <taxon>Ichneumonoidea</taxon>
        <taxon>Braconidae</taxon>
        <taxon>Microgastrinae</taxon>
        <taxon>Cotesia</taxon>
    </lineage>
</organism>
<gene>
    <name evidence="1" type="ORF">KQX54_016299</name>
</gene>